<accession>A0AAD9L1Y5</accession>
<sequence length="72" mass="8654">MHVVSHLPILHCRCQMVPFQYYSISLHRRAGLPLDRFLRKVSIRFICNIRYMLCFSQKLHIHLLSSQHTHLL</sequence>
<comment type="caution">
    <text evidence="1">The sequence shown here is derived from an EMBL/GenBank/DDBJ whole genome shotgun (WGS) entry which is preliminary data.</text>
</comment>
<reference evidence="1" key="1">
    <citation type="journal article" date="2023" name="Mol. Biol. Evol.">
        <title>Third-Generation Sequencing Reveals the Adaptive Role of the Epigenome in Three Deep-Sea Polychaetes.</title>
        <authorList>
            <person name="Perez M."/>
            <person name="Aroh O."/>
            <person name="Sun Y."/>
            <person name="Lan Y."/>
            <person name="Juniper S.K."/>
            <person name="Young C.R."/>
            <person name="Angers B."/>
            <person name="Qian P.Y."/>
        </authorList>
    </citation>
    <scope>NUCLEOTIDE SEQUENCE</scope>
    <source>
        <strain evidence="1">R07B-5</strain>
    </source>
</reference>
<proteinExistence type="predicted"/>
<name>A0AAD9L1Y5_RIDPI</name>
<evidence type="ECO:0000313" key="1">
    <source>
        <dbReference type="EMBL" id="KAK2181566.1"/>
    </source>
</evidence>
<dbReference type="AlphaFoldDB" id="A0AAD9L1Y5"/>
<keyword evidence="2" id="KW-1185">Reference proteome</keyword>
<dbReference type="Proteomes" id="UP001209878">
    <property type="component" value="Unassembled WGS sequence"/>
</dbReference>
<organism evidence="1 2">
    <name type="scientific">Ridgeia piscesae</name>
    <name type="common">Tubeworm</name>
    <dbReference type="NCBI Taxonomy" id="27915"/>
    <lineage>
        <taxon>Eukaryota</taxon>
        <taxon>Metazoa</taxon>
        <taxon>Spiralia</taxon>
        <taxon>Lophotrochozoa</taxon>
        <taxon>Annelida</taxon>
        <taxon>Polychaeta</taxon>
        <taxon>Sedentaria</taxon>
        <taxon>Canalipalpata</taxon>
        <taxon>Sabellida</taxon>
        <taxon>Siboglinidae</taxon>
        <taxon>Ridgeia</taxon>
    </lineage>
</organism>
<gene>
    <name evidence="1" type="ORF">NP493_393g04002</name>
</gene>
<dbReference type="EMBL" id="JAODUO010000392">
    <property type="protein sequence ID" value="KAK2181566.1"/>
    <property type="molecule type" value="Genomic_DNA"/>
</dbReference>
<evidence type="ECO:0000313" key="2">
    <source>
        <dbReference type="Proteomes" id="UP001209878"/>
    </source>
</evidence>
<protein>
    <submittedName>
        <fullName evidence="1">Uncharacterized protein</fullName>
    </submittedName>
</protein>